<dbReference type="Proteomes" id="UP001174997">
    <property type="component" value="Unassembled WGS sequence"/>
</dbReference>
<keyword evidence="1" id="KW-0812">Transmembrane</keyword>
<sequence length="235" mass="26208">MDQANVIRIMVALLLLTWITGWMFDFIPQTLHPPQPTTSTALQTDPSPSVLSGFFHYMIPTFESCQELFGIIAAVAPVMLYPLINAHPTKGPKAVSIAARCQVAFHLFCFLWGVENHSLLDTAVWVQIGLCVFALELTATLGKHGRMKKRAVGVRDLERSGRHAIASIAIYRNIQAENLSPITQPSCFHRSTADSTATNKHQQSFSDTIHQIPTTIKSRFDIFHLNSFACYRSLL</sequence>
<feature type="transmembrane region" description="Helical" evidence="1">
    <location>
        <begin position="7"/>
        <end position="24"/>
    </location>
</feature>
<organism evidence="2 3">
    <name type="scientific">Cercophora samala</name>
    <dbReference type="NCBI Taxonomy" id="330535"/>
    <lineage>
        <taxon>Eukaryota</taxon>
        <taxon>Fungi</taxon>
        <taxon>Dikarya</taxon>
        <taxon>Ascomycota</taxon>
        <taxon>Pezizomycotina</taxon>
        <taxon>Sordariomycetes</taxon>
        <taxon>Sordariomycetidae</taxon>
        <taxon>Sordariales</taxon>
        <taxon>Lasiosphaeriaceae</taxon>
        <taxon>Cercophora</taxon>
    </lineage>
</organism>
<keyword evidence="3" id="KW-1185">Reference proteome</keyword>
<gene>
    <name evidence="2" type="ORF">QBC41DRAFT_297529</name>
</gene>
<keyword evidence="1" id="KW-1133">Transmembrane helix</keyword>
<accession>A0AA40DGN5</accession>
<protein>
    <submittedName>
        <fullName evidence="2">Uncharacterized protein</fullName>
    </submittedName>
</protein>
<feature type="transmembrane region" description="Helical" evidence="1">
    <location>
        <begin position="97"/>
        <end position="114"/>
    </location>
</feature>
<name>A0AA40DGN5_9PEZI</name>
<comment type="caution">
    <text evidence="2">The sequence shown here is derived from an EMBL/GenBank/DDBJ whole genome shotgun (WGS) entry which is preliminary data.</text>
</comment>
<evidence type="ECO:0000313" key="2">
    <source>
        <dbReference type="EMBL" id="KAK0674439.1"/>
    </source>
</evidence>
<feature type="transmembrane region" description="Helical" evidence="1">
    <location>
        <begin position="68"/>
        <end position="85"/>
    </location>
</feature>
<feature type="transmembrane region" description="Helical" evidence="1">
    <location>
        <begin position="120"/>
        <end position="141"/>
    </location>
</feature>
<reference evidence="2" key="1">
    <citation type="submission" date="2023-06" db="EMBL/GenBank/DDBJ databases">
        <title>Genome-scale phylogeny and comparative genomics of the fungal order Sordariales.</title>
        <authorList>
            <consortium name="Lawrence Berkeley National Laboratory"/>
            <person name="Hensen N."/>
            <person name="Bonometti L."/>
            <person name="Westerberg I."/>
            <person name="Brannstrom I.O."/>
            <person name="Guillou S."/>
            <person name="Cros-Aarteil S."/>
            <person name="Calhoun S."/>
            <person name="Haridas S."/>
            <person name="Kuo A."/>
            <person name="Mondo S."/>
            <person name="Pangilinan J."/>
            <person name="Riley R."/>
            <person name="Labutti K."/>
            <person name="Andreopoulos B."/>
            <person name="Lipzen A."/>
            <person name="Chen C."/>
            <person name="Yanf M."/>
            <person name="Daum C."/>
            <person name="Ng V."/>
            <person name="Clum A."/>
            <person name="Steindorff A."/>
            <person name="Ohm R."/>
            <person name="Martin F."/>
            <person name="Silar P."/>
            <person name="Natvig D."/>
            <person name="Lalanne C."/>
            <person name="Gautier V."/>
            <person name="Ament-Velasquez S.L."/>
            <person name="Kruys A."/>
            <person name="Hutchinson M.I."/>
            <person name="Powell A.J."/>
            <person name="Barry K."/>
            <person name="Miller A.N."/>
            <person name="Grigoriev I.V."/>
            <person name="Debuchy R."/>
            <person name="Gladieux P."/>
            <person name="Thoren M.H."/>
            <person name="Johannesson H."/>
        </authorList>
    </citation>
    <scope>NUCLEOTIDE SEQUENCE</scope>
    <source>
        <strain evidence="2">CBS 307.81</strain>
    </source>
</reference>
<dbReference type="EMBL" id="JAULSY010000001">
    <property type="protein sequence ID" value="KAK0674439.1"/>
    <property type="molecule type" value="Genomic_DNA"/>
</dbReference>
<evidence type="ECO:0000313" key="3">
    <source>
        <dbReference type="Proteomes" id="UP001174997"/>
    </source>
</evidence>
<proteinExistence type="predicted"/>
<dbReference type="AlphaFoldDB" id="A0AA40DGN5"/>
<evidence type="ECO:0000256" key="1">
    <source>
        <dbReference type="SAM" id="Phobius"/>
    </source>
</evidence>
<keyword evidence="1" id="KW-0472">Membrane</keyword>